<dbReference type="KEGG" id="tet:TTHERM_000829300"/>
<organism evidence="1 2">
    <name type="scientific">Tetrahymena thermophila (strain SB210)</name>
    <dbReference type="NCBI Taxonomy" id="312017"/>
    <lineage>
        <taxon>Eukaryota</taxon>
        <taxon>Sar</taxon>
        <taxon>Alveolata</taxon>
        <taxon>Ciliophora</taxon>
        <taxon>Intramacronucleata</taxon>
        <taxon>Oligohymenophorea</taxon>
        <taxon>Hymenostomatida</taxon>
        <taxon>Tetrahymenina</taxon>
        <taxon>Tetrahymenidae</taxon>
        <taxon>Tetrahymena</taxon>
    </lineage>
</organism>
<dbReference type="GeneID" id="24440833"/>
<sequence>MKRQCLIQIPTGEKAKTNKRKFVKIIKTSHNKLKRKKTKIVIKPFKERSNQYLNKKLKKEIIQVKQKSEPILLGVNSQLNLIFRQQAD</sequence>
<gene>
    <name evidence="1" type="ORF">TTHERM_000829300</name>
</gene>
<name>W7XIW3_TETTS</name>
<dbReference type="RefSeq" id="XP_012652475.1">
    <property type="nucleotide sequence ID" value="XM_012797021.1"/>
</dbReference>
<proteinExistence type="predicted"/>
<dbReference type="InParanoid" id="W7XIW3"/>
<dbReference type="EMBL" id="GG662725">
    <property type="protein sequence ID" value="EWS74976.1"/>
    <property type="molecule type" value="Genomic_DNA"/>
</dbReference>
<evidence type="ECO:0000313" key="2">
    <source>
        <dbReference type="Proteomes" id="UP000009168"/>
    </source>
</evidence>
<dbReference type="AlphaFoldDB" id="W7XIW3"/>
<keyword evidence="2" id="KW-1185">Reference proteome</keyword>
<dbReference type="Proteomes" id="UP000009168">
    <property type="component" value="Unassembled WGS sequence"/>
</dbReference>
<accession>W7XIW3</accession>
<protein>
    <submittedName>
        <fullName evidence="1">Uncharacterized protein</fullName>
    </submittedName>
</protein>
<evidence type="ECO:0000313" key="1">
    <source>
        <dbReference type="EMBL" id="EWS74976.1"/>
    </source>
</evidence>
<reference evidence="2" key="1">
    <citation type="journal article" date="2006" name="PLoS Biol.">
        <title>Macronuclear genome sequence of the ciliate Tetrahymena thermophila, a model eukaryote.</title>
        <authorList>
            <person name="Eisen J.A."/>
            <person name="Coyne R.S."/>
            <person name="Wu M."/>
            <person name="Wu D."/>
            <person name="Thiagarajan M."/>
            <person name="Wortman J.R."/>
            <person name="Badger J.H."/>
            <person name="Ren Q."/>
            <person name="Amedeo P."/>
            <person name="Jones K.M."/>
            <person name="Tallon L.J."/>
            <person name="Delcher A.L."/>
            <person name="Salzberg S.L."/>
            <person name="Silva J.C."/>
            <person name="Haas B.J."/>
            <person name="Majoros W.H."/>
            <person name="Farzad M."/>
            <person name="Carlton J.M."/>
            <person name="Smith R.K. Jr."/>
            <person name="Garg J."/>
            <person name="Pearlman R.E."/>
            <person name="Karrer K.M."/>
            <person name="Sun L."/>
            <person name="Manning G."/>
            <person name="Elde N.C."/>
            <person name="Turkewitz A.P."/>
            <person name="Asai D.J."/>
            <person name="Wilkes D.E."/>
            <person name="Wang Y."/>
            <person name="Cai H."/>
            <person name="Collins K."/>
            <person name="Stewart B.A."/>
            <person name="Lee S.R."/>
            <person name="Wilamowska K."/>
            <person name="Weinberg Z."/>
            <person name="Ruzzo W.L."/>
            <person name="Wloga D."/>
            <person name="Gaertig J."/>
            <person name="Frankel J."/>
            <person name="Tsao C.-C."/>
            <person name="Gorovsky M.A."/>
            <person name="Keeling P.J."/>
            <person name="Waller R.F."/>
            <person name="Patron N.J."/>
            <person name="Cherry J.M."/>
            <person name="Stover N.A."/>
            <person name="Krieger C.J."/>
            <person name="del Toro C."/>
            <person name="Ryder H.F."/>
            <person name="Williamson S.C."/>
            <person name="Barbeau R.A."/>
            <person name="Hamilton E.P."/>
            <person name="Orias E."/>
        </authorList>
    </citation>
    <scope>NUCLEOTIDE SEQUENCE [LARGE SCALE GENOMIC DNA]</scope>
    <source>
        <strain evidence="2">SB210</strain>
    </source>
</reference>